<comment type="caution">
    <text evidence="1">The sequence shown here is derived from an EMBL/GenBank/DDBJ whole genome shotgun (WGS) entry which is preliminary data.</text>
</comment>
<gene>
    <name evidence="1" type="ORF">LOK49_LG15G02114</name>
</gene>
<sequence>MNWSKKRLEIARDKLEQGRSSGLFDHILVNDDLDRNSWVLMVAWFSAYHNNALFGLLRKHRKIMKLSTKIVLLLDRVVWKGCEDVRYSVKSGYFMAMDRGESEIHGLGVSWCWKKIWDLQVPAKWALFLWKLIHRILPVKSALVSRGIRVDLRCPRCLEQEESMEHFCFQCPFANIRRGSKLDLDFDFDSGQRLSVQEWIEFWFRIAPDDQAIVEAVKVLRGIWIHKNKVVFQDELEHPIQTIEWIDHLDLPSNKQLHDKLLGTNTGKSMDNASYAITNNVGWCPDCQVLLWRIKTKTEVE</sequence>
<keyword evidence="2" id="KW-1185">Reference proteome</keyword>
<name>A0ACC0F5B9_9ERIC</name>
<dbReference type="EMBL" id="CM045768">
    <property type="protein sequence ID" value="KAI7983267.1"/>
    <property type="molecule type" value="Genomic_DNA"/>
</dbReference>
<evidence type="ECO:0000313" key="2">
    <source>
        <dbReference type="Proteomes" id="UP001060215"/>
    </source>
</evidence>
<evidence type="ECO:0000313" key="1">
    <source>
        <dbReference type="EMBL" id="KAI7983267.1"/>
    </source>
</evidence>
<organism evidence="1 2">
    <name type="scientific">Camellia lanceoleosa</name>
    <dbReference type="NCBI Taxonomy" id="1840588"/>
    <lineage>
        <taxon>Eukaryota</taxon>
        <taxon>Viridiplantae</taxon>
        <taxon>Streptophyta</taxon>
        <taxon>Embryophyta</taxon>
        <taxon>Tracheophyta</taxon>
        <taxon>Spermatophyta</taxon>
        <taxon>Magnoliopsida</taxon>
        <taxon>eudicotyledons</taxon>
        <taxon>Gunneridae</taxon>
        <taxon>Pentapetalae</taxon>
        <taxon>asterids</taxon>
        <taxon>Ericales</taxon>
        <taxon>Theaceae</taxon>
        <taxon>Camellia</taxon>
    </lineage>
</organism>
<dbReference type="Proteomes" id="UP001060215">
    <property type="component" value="Chromosome 11"/>
</dbReference>
<protein>
    <submittedName>
        <fullName evidence="1">Uncharacterized protein</fullName>
    </submittedName>
</protein>
<reference evidence="1 2" key="1">
    <citation type="journal article" date="2022" name="Plant J.">
        <title>Chromosome-level genome of Camellia lanceoleosa provides a valuable resource for understanding genome evolution and self-incompatibility.</title>
        <authorList>
            <person name="Gong W."/>
            <person name="Xiao S."/>
            <person name="Wang L."/>
            <person name="Liao Z."/>
            <person name="Chang Y."/>
            <person name="Mo W."/>
            <person name="Hu G."/>
            <person name="Li W."/>
            <person name="Zhao G."/>
            <person name="Zhu H."/>
            <person name="Hu X."/>
            <person name="Ji K."/>
            <person name="Xiang X."/>
            <person name="Song Q."/>
            <person name="Yuan D."/>
            <person name="Jin S."/>
            <person name="Zhang L."/>
        </authorList>
    </citation>
    <scope>NUCLEOTIDE SEQUENCE [LARGE SCALE GENOMIC DNA]</scope>
    <source>
        <strain evidence="1">SQ_2022a</strain>
    </source>
</reference>
<proteinExistence type="predicted"/>
<accession>A0ACC0F5B9</accession>